<organism evidence="2 3">
    <name type="scientific">Actinidia rufa</name>
    <dbReference type="NCBI Taxonomy" id="165716"/>
    <lineage>
        <taxon>Eukaryota</taxon>
        <taxon>Viridiplantae</taxon>
        <taxon>Streptophyta</taxon>
        <taxon>Embryophyta</taxon>
        <taxon>Tracheophyta</taxon>
        <taxon>Spermatophyta</taxon>
        <taxon>Magnoliopsida</taxon>
        <taxon>eudicotyledons</taxon>
        <taxon>Gunneridae</taxon>
        <taxon>Pentapetalae</taxon>
        <taxon>asterids</taxon>
        <taxon>Ericales</taxon>
        <taxon>Actinidiaceae</taxon>
        <taxon>Actinidia</taxon>
    </lineage>
</organism>
<evidence type="ECO:0000256" key="1">
    <source>
        <dbReference type="SAM" id="SignalP"/>
    </source>
</evidence>
<dbReference type="PANTHER" id="PTHR36733:SF1">
    <property type="entry name" value="CELL WALL PROTEIN-RELATED"/>
    <property type="match status" value="1"/>
</dbReference>
<comment type="caution">
    <text evidence="2">The sequence shown here is derived from an EMBL/GenBank/DDBJ whole genome shotgun (WGS) entry which is preliminary data.</text>
</comment>
<reference evidence="2 3" key="1">
    <citation type="submission" date="2019-07" db="EMBL/GenBank/DDBJ databases">
        <title>De Novo Assembly of kiwifruit Actinidia rufa.</title>
        <authorList>
            <person name="Sugita-Konishi S."/>
            <person name="Sato K."/>
            <person name="Mori E."/>
            <person name="Abe Y."/>
            <person name="Kisaki G."/>
            <person name="Hamano K."/>
            <person name="Suezawa K."/>
            <person name="Otani M."/>
            <person name="Fukuda T."/>
            <person name="Manabe T."/>
            <person name="Gomi K."/>
            <person name="Tabuchi M."/>
            <person name="Akimitsu K."/>
            <person name="Kataoka I."/>
        </authorList>
    </citation>
    <scope>NUCLEOTIDE SEQUENCE [LARGE SCALE GENOMIC DNA]</scope>
    <source>
        <strain evidence="3">cv. Fuchu</strain>
    </source>
</reference>
<accession>A0A7J0FK30</accession>
<sequence length="96" mass="10525">MPYNPKTILHFFLIFTIMLSITGHALALRDIPKKPQNTDKLTPQTIFIEPDGSFLIPGLGRYILPRPGTAFNPFTYNPVTGTSGGVIVVPAYPVTP</sequence>
<evidence type="ECO:0000313" key="3">
    <source>
        <dbReference type="Proteomes" id="UP000585474"/>
    </source>
</evidence>
<dbReference type="InterPro" id="IPR034565">
    <property type="entry name" value="Put_cell_wall"/>
</dbReference>
<dbReference type="Proteomes" id="UP000585474">
    <property type="component" value="Unassembled WGS sequence"/>
</dbReference>
<keyword evidence="1" id="KW-0732">Signal</keyword>
<dbReference type="AlphaFoldDB" id="A0A7J0FK30"/>
<feature type="signal peptide" evidence="1">
    <location>
        <begin position="1"/>
        <end position="27"/>
    </location>
</feature>
<feature type="chain" id="PRO_5029598272" evidence="1">
    <location>
        <begin position="28"/>
        <end position="96"/>
    </location>
</feature>
<dbReference type="PANTHER" id="PTHR36733">
    <property type="entry name" value="CELL WALL PROTEIN-RELATED"/>
    <property type="match status" value="1"/>
</dbReference>
<protein>
    <submittedName>
        <fullName evidence="2">Uncharacterized protein</fullName>
    </submittedName>
</protein>
<gene>
    <name evidence="2" type="ORF">Acr_13g0004560</name>
</gene>
<name>A0A7J0FK30_9ERIC</name>
<keyword evidence="3" id="KW-1185">Reference proteome</keyword>
<evidence type="ECO:0000313" key="2">
    <source>
        <dbReference type="EMBL" id="GFY99055.1"/>
    </source>
</evidence>
<dbReference type="EMBL" id="BJWL01000013">
    <property type="protein sequence ID" value="GFY99055.1"/>
    <property type="molecule type" value="Genomic_DNA"/>
</dbReference>
<proteinExistence type="predicted"/>
<dbReference type="OrthoDB" id="1931827at2759"/>